<dbReference type="EMBL" id="CAMGYJ010000005">
    <property type="protein sequence ID" value="CAI0424872.1"/>
    <property type="molecule type" value="Genomic_DNA"/>
</dbReference>
<evidence type="ECO:0000313" key="1">
    <source>
        <dbReference type="EMBL" id="CAI0424872.1"/>
    </source>
</evidence>
<sequence>MNLVKSLNGAHEVQTEVGVVCRKIRKLLLEAGGGDWKYANRKANEAAHVMAHTRTSWDETVIWFDRPPVFLINQLQLDDVTVSVD</sequence>
<organism evidence="1 2">
    <name type="scientific">Linum tenue</name>
    <dbReference type="NCBI Taxonomy" id="586396"/>
    <lineage>
        <taxon>Eukaryota</taxon>
        <taxon>Viridiplantae</taxon>
        <taxon>Streptophyta</taxon>
        <taxon>Embryophyta</taxon>
        <taxon>Tracheophyta</taxon>
        <taxon>Spermatophyta</taxon>
        <taxon>Magnoliopsida</taxon>
        <taxon>eudicotyledons</taxon>
        <taxon>Gunneridae</taxon>
        <taxon>Pentapetalae</taxon>
        <taxon>rosids</taxon>
        <taxon>fabids</taxon>
        <taxon>Malpighiales</taxon>
        <taxon>Linaceae</taxon>
        <taxon>Linum</taxon>
    </lineage>
</organism>
<protein>
    <recommendedName>
        <fullName evidence="3">RNase H type-1 domain-containing protein</fullName>
    </recommendedName>
</protein>
<gene>
    <name evidence="1" type="ORF">LITE_LOCUS20109</name>
</gene>
<dbReference type="Proteomes" id="UP001154282">
    <property type="component" value="Unassembled WGS sequence"/>
</dbReference>
<reference evidence="1" key="1">
    <citation type="submission" date="2022-08" db="EMBL/GenBank/DDBJ databases">
        <authorList>
            <person name="Gutierrez-Valencia J."/>
        </authorList>
    </citation>
    <scope>NUCLEOTIDE SEQUENCE</scope>
</reference>
<comment type="caution">
    <text evidence="1">The sequence shown here is derived from an EMBL/GenBank/DDBJ whole genome shotgun (WGS) entry which is preliminary data.</text>
</comment>
<evidence type="ECO:0000313" key="2">
    <source>
        <dbReference type="Proteomes" id="UP001154282"/>
    </source>
</evidence>
<keyword evidence="2" id="KW-1185">Reference proteome</keyword>
<accession>A0AAV0KRF4</accession>
<evidence type="ECO:0008006" key="3">
    <source>
        <dbReference type="Google" id="ProtNLM"/>
    </source>
</evidence>
<dbReference type="AlphaFoldDB" id="A0AAV0KRF4"/>
<name>A0AAV0KRF4_9ROSI</name>
<proteinExistence type="predicted"/>